<reference evidence="3 4" key="1">
    <citation type="submission" date="2024-09" db="EMBL/GenBank/DDBJ databases">
        <title>Paenibacillus zeirhizospherea sp. nov., isolated from surface of the maize (Zea mays) roots in a horticulture field, Hungary.</title>
        <authorList>
            <person name="Marton D."/>
            <person name="Farkas M."/>
            <person name="Bedics A."/>
            <person name="Toth E."/>
            <person name="Tancsics A."/>
            <person name="Boka K."/>
            <person name="Maroti G."/>
            <person name="Kriszt B."/>
            <person name="Cserhati M."/>
        </authorList>
    </citation>
    <scope>NUCLEOTIDE SEQUENCE [LARGE SCALE GENOMIC DNA]</scope>
    <source>
        <strain evidence="3 4">KCTC 33519</strain>
    </source>
</reference>
<dbReference type="InterPro" id="IPR001173">
    <property type="entry name" value="Glyco_trans_2-like"/>
</dbReference>
<dbReference type="Pfam" id="PF00535">
    <property type="entry name" value="Glycos_transf_2"/>
    <property type="match status" value="1"/>
</dbReference>
<feature type="domain" description="Glycosyltransferase 2-like" evidence="2">
    <location>
        <begin position="13"/>
        <end position="172"/>
    </location>
</feature>
<name>A0ABV5ARL2_9BACL</name>
<proteinExistence type="inferred from homology"/>
<dbReference type="Proteomes" id="UP001580346">
    <property type="component" value="Unassembled WGS sequence"/>
</dbReference>
<dbReference type="PANTHER" id="PTHR22916">
    <property type="entry name" value="GLYCOSYLTRANSFERASE"/>
    <property type="match status" value="1"/>
</dbReference>
<dbReference type="PANTHER" id="PTHR22916:SF3">
    <property type="entry name" value="UDP-GLCNAC:BETAGAL BETA-1,3-N-ACETYLGLUCOSAMINYLTRANSFERASE-LIKE PROTEIN 1"/>
    <property type="match status" value="1"/>
</dbReference>
<keyword evidence="4" id="KW-1185">Reference proteome</keyword>
<evidence type="ECO:0000256" key="1">
    <source>
        <dbReference type="ARBA" id="ARBA00006739"/>
    </source>
</evidence>
<comment type="caution">
    <text evidence="3">The sequence shown here is derived from an EMBL/GenBank/DDBJ whole genome shotgun (WGS) entry which is preliminary data.</text>
</comment>
<evidence type="ECO:0000259" key="2">
    <source>
        <dbReference type="Pfam" id="PF00535"/>
    </source>
</evidence>
<evidence type="ECO:0000313" key="4">
    <source>
        <dbReference type="Proteomes" id="UP001580346"/>
    </source>
</evidence>
<protein>
    <submittedName>
        <fullName evidence="3">Glycosyltransferase family 2 protein</fullName>
    </submittedName>
</protein>
<dbReference type="RefSeq" id="WP_375354531.1">
    <property type="nucleotide sequence ID" value="NZ_JBHHMI010000005.1"/>
</dbReference>
<sequence>MEGIPLDPVKIQVLLSTYNGENYIEEQLQSLISQQDVHVQILARDDGSSDSTVHKLEAFKKLYPNQIEILKGKNQGVIRSFFELIEKSRPEISYYAFCDQDDVWKPDKLAKAIKRLQECKNDQPLMYSSTTQMVDEHLNPIKVWPEPPRKPLSVYNASIENVCVGCTVVVNKETLELVKRNMPRNINNVIMHDWWIYLCVSSFGEVVFDPEPSILYRQHQSNVLGGASDGWLSKWRKRLNRFVNGKNHFILSKQAHEFLSTFGKKLDPAYYKDLSEFLNKHNGGALRRVRYVINTPFYRQSFLDDLIYRIVFIARKL</sequence>
<comment type="similarity">
    <text evidence="1">Belongs to the glycosyltransferase 2 family.</text>
</comment>
<dbReference type="EMBL" id="JBHHMI010000005">
    <property type="protein sequence ID" value="MFB5266667.1"/>
    <property type="molecule type" value="Genomic_DNA"/>
</dbReference>
<evidence type="ECO:0000313" key="3">
    <source>
        <dbReference type="EMBL" id="MFB5266667.1"/>
    </source>
</evidence>
<gene>
    <name evidence="3" type="ORF">ACE41H_07695</name>
</gene>
<organism evidence="3 4">
    <name type="scientific">Paenibacillus enshidis</name>
    <dbReference type="NCBI Taxonomy" id="1458439"/>
    <lineage>
        <taxon>Bacteria</taxon>
        <taxon>Bacillati</taxon>
        <taxon>Bacillota</taxon>
        <taxon>Bacilli</taxon>
        <taxon>Bacillales</taxon>
        <taxon>Paenibacillaceae</taxon>
        <taxon>Paenibacillus</taxon>
    </lineage>
</organism>
<accession>A0ABV5ARL2</accession>
<dbReference type="SUPFAM" id="SSF53448">
    <property type="entry name" value="Nucleotide-diphospho-sugar transferases"/>
    <property type="match status" value="1"/>
</dbReference>
<dbReference type="Gene3D" id="3.90.550.10">
    <property type="entry name" value="Spore Coat Polysaccharide Biosynthesis Protein SpsA, Chain A"/>
    <property type="match status" value="1"/>
</dbReference>
<dbReference type="InterPro" id="IPR029044">
    <property type="entry name" value="Nucleotide-diphossugar_trans"/>
</dbReference>
<dbReference type="CDD" id="cd04196">
    <property type="entry name" value="GT_2_like_d"/>
    <property type="match status" value="1"/>
</dbReference>